<sequence>MSHLPAQPTVRHLRVPAAPPVQPAPLEMGDPAGTPDAVRLTSRYLERDGRPWFPVMGEYHFSRDRPERWEAELRTMRSGGVTVVATYLLWIVHEEVRGHVRWDGARDLRRFVLTAARAGLDVVLRIGPWAHGETRNGGFPDWLQALPVAHRTNDPAYVDLARGWYAAIGDQVRDLTRGPGRPDAPVIGIQVDNELYDQPDHLATLRDLAEDAGLRAPLWLATGWGGARLPENRVLPVYAGYSDGFWEESTTGWPAFGALHYTFSTVRDDLTVGADLRDGPVTGEAADGADDPWPFATCELGGGMQVAYHRRPHVDADDVAALALTKLGSGSAWQGYYLYHGATQVLGELSTTQESHATGYPNDLPVRDYDFWAPVGAAGQQRPHYHRLRRQHLFLAEFGPDLAAYPVVLPGGLEGSGAGDVRWSVRGDVERGYLFVNNHQPALAPLPDVADVRFDVDLGPHRVTVPTAPCTLRSGVSAAWPLRQRFGAVPALTVPAQPITRLDTADGPVFLFATTDGVDVELQIEGVDPADIGGVEVLRTQAPAPEAPGAGVRVVAAPTAAPGLAAEVVVGDTTLVFLPPTLADTVWQGMIDGRESVVLWDGSGYFDGEAFRLVPHAEDRTVDVLPALTAGRYARVPGEGSRFARYTVPGEDTSRPVAVPRFDAAAVAPVRTDGSAGRLSAADDADFAALVPVQVPVPDDVFDGAERVLLSLDWTGDVMRVHAGDRLIADQFWSGRRFDVDLAPYRAEIRAHGLWLRAFAWSPSSGVYVDPRVRPTSDEPLLEVRTASLTAIRPRPLP</sequence>
<dbReference type="PANTHER" id="PTHR23421">
    <property type="entry name" value="BETA-GALACTOSIDASE RELATED"/>
    <property type="match status" value="1"/>
</dbReference>
<dbReference type="SUPFAM" id="SSF51445">
    <property type="entry name" value="(Trans)glycosidases"/>
    <property type="match status" value="1"/>
</dbReference>
<evidence type="ECO:0000256" key="1">
    <source>
        <dbReference type="ARBA" id="ARBA00009809"/>
    </source>
</evidence>
<dbReference type="Gene3D" id="3.20.20.80">
    <property type="entry name" value="Glycosidases"/>
    <property type="match status" value="1"/>
</dbReference>
<dbReference type="AlphaFoldDB" id="A0A7W3PDA1"/>
<accession>A0A7W3PDA1</accession>
<dbReference type="InterPro" id="IPR031330">
    <property type="entry name" value="Gly_Hdrlase_35_cat"/>
</dbReference>
<protein>
    <recommendedName>
        <fullName evidence="4">Glycoside hydrolase 35 catalytic domain-containing protein</fullName>
    </recommendedName>
</protein>
<dbReference type="GO" id="GO:0004553">
    <property type="term" value="F:hydrolase activity, hydrolyzing O-glycosyl compounds"/>
    <property type="evidence" value="ECO:0007669"/>
    <property type="project" value="InterPro"/>
</dbReference>
<dbReference type="Proteomes" id="UP000540568">
    <property type="component" value="Unassembled WGS sequence"/>
</dbReference>
<dbReference type="EMBL" id="JACGWV010000001">
    <property type="protein sequence ID" value="MBA8807299.1"/>
    <property type="molecule type" value="Genomic_DNA"/>
</dbReference>
<comment type="caution">
    <text evidence="5">The sequence shown here is derived from an EMBL/GenBank/DDBJ whole genome shotgun (WGS) entry which is preliminary data.</text>
</comment>
<organism evidence="5 6">
    <name type="scientific">Promicromonospora sukumoe</name>
    <dbReference type="NCBI Taxonomy" id="88382"/>
    <lineage>
        <taxon>Bacteria</taxon>
        <taxon>Bacillati</taxon>
        <taxon>Actinomycetota</taxon>
        <taxon>Actinomycetes</taxon>
        <taxon>Micrococcales</taxon>
        <taxon>Promicromonosporaceae</taxon>
        <taxon>Promicromonospora</taxon>
    </lineage>
</organism>
<feature type="region of interest" description="Disordered" evidence="3">
    <location>
        <begin position="1"/>
        <end position="33"/>
    </location>
</feature>
<dbReference type="RefSeq" id="WP_182614901.1">
    <property type="nucleotide sequence ID" value="NZ_BAAATF010000005.1"/>
</dbReference>
<evidence type="ECO:0000256" key="2">
    <source>
        <dbReference type="RuleBase" id="RU003679"/>
    </source>
</evidence>
<dbReference type="PRINTS" id="PR00742">
    <property type="entry name" value="GLHYDRLASE35"/>
</dbReference>
<feature type="domain" description="Glycoside hydrolase 35 catalytic" evidence="4">
    <location>
        <begin position="47"/>
        <end position="392"/>
    </location>
</feature>
<evidence type="ECO:0000259" key="4">
    <source>
        <dbReference type="Pfam" id="PF01301"/>
    </source>
</evidence>
<comment type="similarity">
    <text evidence="1 2">Belongs to the glycosyl hydrolase 35 family.</text>
</comment>
<evidence type="ECO:0000256" key="3">
    <source>
        <dbReference type="SAM" id="MobiDB-lite"/>
    </source>
</evidence>
<name>A0A7W3PDA1_9MICO</name>
<proteinExistence type="inferred from homology"/>
<gene>
    <name evidence="5" type="ORF">FHX71_001241</name>
</gene>
<dbReference type="GO" id="GO:0005975">
    <property type="term" value="P:carbohydrate metabolic process"/>
    <property type="evidence" value="ECO:0007669"/>
    <property type="project" value="InterPro"/>
</dbReference>
<evidence type="ECO:0000313" key="6">
    <source>
        <dbReference type="Proteomes" id="UP000540568"/>
    </source>
</evidence>
<dbReference type="InterPro" id="IPR017853">
    <property type="entry name" value="GH"/>
</dbReference>
<evidence type="ECO:0000313" key="5">
    <source>
        <dbReference type="EMBL" id="MBA8807299.1"/>
    </source>
</evidence>
<keyword evidence="6" id="KW-1185">Reference proteome</keyword>
<dbReference type="InterPro" id="IPR001944">
    <property type="entry name" value="Glycoside_Hdrlase_35"/>
</dbReference>
<reference evidence="5 6" key="1">
    <citation type="submission" date="2020-07" db="EMBL/GenBank/DDBJ databases">
        <title>Sequencing the genomes of 1000 actinobacteria strains.</title>
        <authorList>
            <person name="Klenk H.-P."/>
        </authorList>
    </citation>
    <scope>NUCLEOTIDE SEQUENCE [LARGE SCALE GENOMIC DNA]</scope>
    <source>
        <strain evidence="5 6">DSM 44121</strain>
    </source>
</reference>
<dbReference type="Pfam" id="PF01301">
    <property type="entry name" value="Glyco_hydro_35"/>
    <property type="match status" value="1"/>
</dbReference>